<feature type="domain" description="HTH lysR-type" evidence="5">
    <location>
        <begin position="7"/>
        <end position="64"/>
    </location>
</feature>
<dbReference type="InterPro" id="IPR050950">
    <property type="entry name" value="HTH-type_LysR_regulators"/>
</dbReference>
<dbReference type="Gene3D" id="3.40.190.10">
    <property type="entry name" value="Periplasmic binding protein-like II"/>
    <property type="match status" value="2"/>
</dbReference>
<reference evidence="6" key="1">
    <citation type="submission" date="2024-06" db="EMBL/GenBank/DDBJ databases">
        <title>Methylostella associata gen. nov., sp. nov., a novel Ancalomicrobiaceae-affiliated facultatively methylotrophic bacteria that feed on methanotrophs of the genus Methylococcus.</title>
        <authorList>
            <person name="Saltykova V."/>
            <person name="Danilova O.V."/>
            <person name="Oshkin I.Y."/>
            <person name="Belova S.E."/>
            <person name="Pimenov N.V."/>
            <person name="Dedysh S.N."/>
        </authorList>
    </citation>
    <scope>NUCLEOTIDE SEQUENCE</scope>
    <source>
        <strain evidence="6">S20</strain>
    </source>
</reference>
<dbReference type="Gene3D" id="1.10.10.10">
    <property type="entry name" value="Winged helix-like DNA-binding domain superfamily/Winged helix DNA-binding domain"/>
    <property type="match status" value="1"/>
</dbReference>
<sequence>MSVAARIKFRHLQCFLEVVRLKSVSKAATLLGITQPAVSKTIRELEDALEVSLLDRSKRGIQTTAFGDVFLRYAGASVTALRQGVDSIAQVRAKGGAAVVIGALPTVSSHVVPCAVLNFKAAATGTVVRVVTGDNAVLLAQLRVGEVDLVVGRLADPEQMKGLAFEPLYAERVAFVVRPGHPLIGRTPFRLADVLDHTILLPSPGSIIRPLVDRLLIANGIGAVPDPIETVSLPFGRAYVRASDAVWIISRGVVADDIAEGVLAELPVDTDMTRGPVGLTTRADTPPSLPQLMLMQAIRAAAAEPAP</sequence>
<dbReference type="GO" id="GO:0019619">
    <property type="term" value="P:3,4-dihydroxybenzoate catabolic process"/>
    <property type="evidence" value="ECO:0007669"/>
    <property type="project" value="InterPro"/>
</dbReference>
<dbReference type="GO" id="GO:0005829">
    <property type="term" value="C:cytosol"/>
    <property type="evidence" value="ECO:0007669"/>
    <property type="project" value="TreeGrafter"/>
</dbReference>
<organism evidence="6">
    <name type="scientific">Methyloraptor flagellatus</name>
    <dbReference type="NCBI Taxonomy" id="3162530"/>
    <lineage>
        <taxon>Bacteria</taxon>
        <taxon>Pseudomonadati</taxon>
        <taxon>Pseudomonadota</taxon>
        <taxon>Alphaproteobacteria</taxon>
        <taxon>Hyphomicrobiales</taxon>
        <taxon>Ancalomicrobiaceae</taxon>
        <taxon>Methyloraptor</taxon>
    </lineage>
</organism>
<proteinExistence type="inferred from homology"/>
<keyword evidence="4" id="KW-0804">Transcription</keyword>
<dbReference type="Pfam" id="PF03466">
    <property type="entry name" value="LysR_substrate"/>
    <property type="match status" value="1"/>
</dbReference>
<gene>
    <name evidence="6" type="primary">pcaQ</name>
    <name evidence="6" type="ORF">ABS361_14885</name>
</gene>
<evidence type="ECO:0000256" key="2">
    <source>
        <dbReference type="ARBA" id="ARBA00023015"/>
    </source>
</evidence>
<keyword evidence="3" id="KW-0238">DNA-binding</keyword>
<dbReference type="SUPFAM" id="SSF53850">
    <property type="entry name" value="Periplasmic binding protein-like II"/>
    <property type="match status" value="1"/>
</dbReference>
<dbReference type="InterPro" id="IPR005119">
    <property type="entry name" value="LysR_subst-bd"/>
</dbReference>
<dbReference type="RefSeq" id="WP_407048472.1">
    <property type="nucleotide sequence ID" value="NZ_CP158568.1"/>
</dbReference>
<dbReference type="SUPFAM" id="SSF46785">
    <property type="entry name" value="Winged helix' DNA-binding domain"/>
    <property type="match status" value="1"/>
</dbReference>
<dbReference type="FunFam" id="1.10.10.10:FF:000001">
    <property type="entry name" value="LysR family transcriptional regulator"/>
    <property type="match status" value="1"/>
</dbReference>
<dbReference type="NCBIfam" id="TIGR02424">
    <property type="entry name" value="TF_pcaQ"/>
    <property type="match status" value="1"/>
</dbReference>
<name>A0AAU7X6I7_9HYPH</name>
<dbReference type="KEGG" id="mflg:ABS361_14885"/>
<dbReference type="InterPro" id="IPR012787">
    <property type="entry name" value="TF_PcaQ"/>
</dbReference>
<dbReference type="EMBL" id="CP158568">
    <property type="protein sequence ID" value="XBY43372.1"/>
    <property type="molecule type" value="Genomic_DNA"/>
</dbReference>
<dbReference type="GO" id="GO:0045893">
    <property type="term" value="P:positive regulation of DNA-templated transcription"/>
    <property type="evidence" value="ECO:0007669"/>
    <property type="project" value="InterPro"/>
</dbReference>
<evidence type="ECO:0000256" key="1">
    <source>
        <dbReference type="ARBA" id="ARBA00009437"/>
    </source>
</evidence>
<dbReference type="InterPro" id="IPR000847">
    <property type="entry name" value="LysR_HTH_N"/>
</dbReference>
<dbReference type="GO" id="GO:0003700">
    <property type="term" value="F:DNA-binding transcription factor activity"/>
    <property type="evidence" value="ECO:0007669"/>
    <property type="project" value="InterPro"/>
</dbReference>
<dbReference type="GO" id="GO:0003677">
    <property type="term" value="F:DNA binding"/>
    <property type="evidence" value="ECO:0007669"/>
    <property type="project" value="UniProtKB-KW"/>
</dbReference>
<dbReference type="PANTHER" id="PTHR30419">
    <property type="entry name" value="HTH-TYPE TRANSCRIPTIONAL REGULATOR YBHD"/>
    <property type="match status" value="1"/>
</dbReference>
<accession>A0AAU7X6I7</accession>
<dbReference type="AlphaFoldDB" id="A0AAU7X6I7"/>
<keyword evidence="2" id="KW-0805">Transcription regulation</keyword>
<dbReference type="InterPro" id="IPR036390">
    <property type="entry name" value="WH_DNA-bd_sf"/>
</dbReference>
<dbReference type="PRINTS" id="PR00039">
    <property type="entry name" value="HTHLYSR"/>
</dbReference>
<evidence type="ECO:0000256" key="3">
    <source>
        <dbReference type="ARBA" id="ARBA00023125"/>
    </source>
</evidence>
<comment type="similarity">
    <text evidence="1">Belongs to the LysR transcriptional regulatory family.</text>
</comment>
<dbReference type="InterPro" id="IPR036388">
    <property type="entry name" value="WH-like_DNA-bd_sf"/>
</dbReference>
<protein>
    <submittedName>
        <fullName evidence="6">Pca operon transcription factor PcaQ</fullName>
    </submittedName>
</protein>
<evidence type="ECO:0000259" key="5">
    <source>
        <dbReference type="PROSITE" id="PS50931"/>
    </source>
</evidence>
<dbReference type="PANTHER" id="PTHR30419:SF8">
    <property type="entry name" value="NITROGEN ASSIMILATION TRANSCRIPTIONAL ACTIVATOR-RELATED"/>
    <property type="match status" value="1"/>
</dbReference>
<dbReference type="Pfam" id="PF00126">
    <property type="entry name" value="HTH_1"/>
    <property type="match status" value="1"/>
</dbReference>
<evidence type="ECO:0000313" key="6">
    <source>
        <dbReference type="EMBL" id="XBY43372.1"/>
    </source>
</evidence>
<dbReference type="PROSITE" id="PS50931">
    <property type="entry name" value="HTH_LYSR"/>
    <property type="match status" value="1"/>
</dbReference>
<evidence type="ECO:0000256" key="4">
    <source>
        <dbReference type="ARBA" id="ARBA00023163"/>
    </source>
</evidence>